<protein>
    <submittedName>
        <fullName evidence="2">Histidine phosphotransferase</fullName>
    </submittedName>
</protein>
<gene>
    <name evidence="2" type="ORF">K7G82_11285</name>
</gene>
<accession>A0ABS7PNI9</accession>
<dbReference type="Gene3D" id="3.30.565.10">
    <property type="entry name" value="Histidine kinase-like ATPase, C-terminal domain"/>
    <property type="match status" value="1"/>
</dbReference>
<sequence>MSINTVDFASLLCSRLCHDLLSPVGALNNGLELLADEHDPEMRARCLELLSESARTSANKLKFFRLAFGAAGGFGEEVDSREAKAAIEGLFGVDGRIELGWMVGEAALSKTAIKVLLNLALMGGDALVRGGRLDVGAERNGVRTEIVVRAEGPRLVLDAELRKALLGEVAPDALTPRAAAAWLVHQIVSETGGVIQVSEPDDPALLFGAVIGADPGKAWPIPQPAAGLGE</sequence>
<proteinExistence type="predicted"/>
<dbReference type="Pfam" id="PF10090">
    <property type="entry name" value="HPTransfase"/>
    <property type="match status" value="1"/>
</dbReference>
<evidence type="ECO:0000313" key="2">
    <source>
        <dbReference type="EMBL" id="MBY8822880.1"/>
    </source>
</evidence>
<evidence type="ECO:0000259" key="1">
    <source>
        <dbReference type="Pfam" id="PF10090"/>
    </source>
</evidence>
<reference evidence="2 3" key="1">
    <citation type="submission" date="2021-08" db="EMBL/GenBank/DDBJ databases">
        <authorList>
            <person name="Tuo L."/>
        </authorList>
    </citation>
    <scope>NUCLEOTIDE SEQUENCE [LARGE SCALE GENOMIC DNA]</scope>
    <source>
        <strain evidence="2 3">JCM 31229</strain>
    </source>
</reference>
<dbReference type="InterPro" id="IPR018762">
    <property type="entry name" value="ChpT_C"/>
</dbReference>
<dbReference type="Gene3D" id="1.10.287.130">
    <property type="match status" value="1"/>
</dbReference>
<comment type="caution">
    <text evidence="2">The sequence shown here is derived from an EMBL/GenBank/DDBJ whole genome shotgun (WGS) entry which is preliminary data.</text>
</comment>
<keyword evidence="3" id="KW-1185">Reference proteome</keyword>
<dbReference type="EMBL" id="JAINVV010000004">
    <property type="protein sequence ID" value="MBY8822880.1"/>
    <property type="molecule type" value="Genomic_DNA"/>
</dbReference>
<dbReference type="Proteomes" id="UP000706039">
    <property type="component" value="Unassembled WGS sequence"/>
</dbReference>
<organism evidence="2 3">
    <name type="scientific">Sphingomonas colocasiae</name>
    <dbReference type="NCBI Taxonomy" id="1848973"/>
    <lineage>
        <taxon>Bacteria</taxon>
        <taxon>Pseudomonadati</taxon>
        <taxon>Pseudomonadota</taxon>
        <taxon>Alphaproteobacteria</taxon>
        <taxon>Sphingomonadales</taxon>
        <taxon>Sphingomonadaceae</taxon>
        <taxon>Sphingomonas</taxon>
    </lineage>
</organism>
<dbReference type="InterPro" id="IPR036890">
    <property type="entry name" value="HATPase_C_sf"/>
</dbReference>
<evidence type="ECO:0000313" key="3">
    <source>
        <dbReference type="Proteomes" id="UP000706039"/>
    </source>
</evidence>
<feature type="domain" description="Histidine phosphotransferase ChpT C-terminal" evidence="1">
    <location>
        <begin position="81"/>
        <end position="202"/>
    </location>
</feature>
<dbReference type="RefSeq" id="WP_222989927.1">
    <property type="nucleotide sequence ID" value="NZ_JAINVV010000004.1"/>
</dbReference>
<name>A0ABS7PNI9_9SPHN</name>